<dbReference type="Gene3D" id="3.30.70.920">
    <property type="match status" value="1"/>
</dbReference>
<evidence type="ECO:0000313" key="5">
    <source>
        <dbReference type="EMBL" id="GLX85667.1"/>
    </source>
</evidence>
<proteinExistence type="predicted"/>
<dbReference type="SMART" id="SM00344">
    <property type="entry name" value="HTH_ASNC"/>
    <property type="match status" value="1"/>
</dbReference>
<dbReference type="InterPro" id="IPR036388">
    <property type="entry name" value="WH-like_DNA-bd_sf"/>
</dbReference>
<keyword evidence="6" id="KW-1185">Reference proteome</keyword>
<dbReference type="Gene3D" id="1.10.10.10">
    <property type="entry name" value="Winged helix-like DNA-binding domain superfamily/Winged helix DNA-binding domain"/>
    <property type="match status" value="1"/>
</dbReference>
<evidence type="ECO:0000259" key="4">
    <source>
        <dbReference type="PROSITE" id="PS50956"/>
    </source>
</evidence>
<keyword evidence="2" id="KW-0238">DNA-binding</keyword>
<dbReference type="SUPFAM" id="SSF46785">
    <property type="entry name" value="Winged helix' DNA-binding domain"/>
    <property type="match status" value="1"/>
</dbReference>
<dbReference type="InterPro" id="IPR019888">
    <property type="entry name" value="Tscrpt_reg_AsnC-like"/>
</dbReference>
<keyword evidence="1" id="KW-0805">Transcription regulation</keyword>
<name>A0ABQ6HG13_9GAMM</name>
<dbReference type="InterPro" id="IPR011008">
    <property type="entry name" value="Dimeric_a/b-barrel"/>
</dbReference>
<dbReference type="PANTHER" id="PTHR30154:SF50">
    <property type="entry name" value="TRANSCRIPTIONAL REGULATOR, ASNC FAMILY"/>
    <property type="match status" value="1"/>
</dbReference>
<dbReference type="PANTHER" id="PTHR30154">
    <property type="entry name" value="LEUCINE-RESPONSIVE REGULATORY PROTEIN"/>
    <property type="match status" value="1"/>
</dbReference>
<protein>
    <submittedName>
        <fullName evidence="5">AsnC family transcriptional regulator</fullName>
    </submittedName>
</protein>
<comment type="caution">
    <text evidence="5">The sequence shown here is derived from an EMBL/GenBank/DDBJ whole genome shotgun (WGS) entry which is preliminary data.</text>
</comment>
<evidence type="ECO:0000313" key="6">
    <source>
        <dbReference type="Proteomes" id="UP001157134"/>
    </source>
</evidence>
<evidence type="ECO:0000256" key="2">
    <source>
        <dbReference type="ARBA" id="ARBA00023125"/>
    </source>
</evidence>
<dbReference type="InterPro" id="IPR019887">
    <property type="entry name" value="Tscrpt_reg_AsnC/Lrp_C"/>
</dbReference>
<dbReference type="EMBL" id="BSSV01000003">
    <property type="protein sequence ID" value="GLX85667.1"/>
    <property type="molecule type" value="Genomic_DNA"/>
</dbReference>
<gene>
    <name evidence="5" type="ORF">tloyanaT_19190</name>
</gene>
<dbReference type="Proteomes" id="UP001157134">
    <property type="component" value="Unassembled WGS sequence"/>
</dbReference>
<dbReference type="CDD" id="cd00090">
    <property type="entry name" value="HTH_ARSR"/>
    <property type="match status" value="1"/>
</dbReference>
<accession>A0ABQ6HG13</accession>
<evidence type="ECO:0000256" key="3">
    <source>
        <dbReference type="ARBA" id="ARBA00023163"/>
    </source>
</evidence>
<keyword evidence="3" id="KW-0804">Transcription</keyword>
<dbReference type="Pfam" id="PF13404">
    <property type="entry name" value="HTH_AsnC-type"/>
    <property type="match status" value="1"/>
</dbReference>
<dbReference type="PROSITE" id="PS50956">
    <property type="entry name" value="HTH_ASNC_2"/>
    <property type="match status" value="1"/>
</dbReference>
<reference evidence="5 6" key="1">
    <citation type="submission" date="2023-03" db="EMBL/GenBank/DDBJ databases">
        <title>Thalassotalea loyana LMG 22536T draft genome sequence.</title>
        <authorList>
            <person name="Sawabe T."/>
        </authorList>
    </citation>
    <scope>NUCLEOTIDE SEQUENCE [LARGE SCALE GENOMIC DNA]</scope>
    <source>
        <strain evidence="5 6">LMG 22536</strain>
    </source>
</reference>
<feature type="domain" description="HTH asnC-type" evidence="4">
    <location>
        <begin position="4"/>
        <end position="58"/>
    </location>
</feature>
<evidence type="ECO:0000256" key="1">
    <source>
        <dbReference type="ARBA" id="ARBA00023015"/>
    </source>
</evidence>
<dbReference type="PRINTS" id="PR00033">
    <property type="entry name" value="HTHASNC"/>
</dbReference>
<dbReference type="InterPro" id="IPR036390">
    <property type="entry name" value="WH_DNA-bd_sf"/>
</dbReference>
<organism evidence="5 6">
    <name type="scientific">Thalassotalea loyana</name>
    <dbReference type="NCBI Taxonomy" id="280483"/>
    <lineage>
        <taxon>Bacteria</taxon>
        <taxon>Pseudomonadati</taxon>
        <taxon>Pseudomonadota</taxon>
        <taxon>Gammaproteobacteria</taxon>
        <taxon>Alteromonadales</taxon>
        <taxon>Colwelliaceae</taxon>
        <taxon>Thalassotalea</taxon>
    </lineage>
</organism>
<dbReference type="SUPFAM" id="SSF54909">
    <property type="entry name" value="Dimeric alpha+beta barrel"/>
    <property type="match status" value="1"/>
</dbReference>
<sequence>MTELDNIDRQIIGILRTDARTSVSNIAQQIKVSRATIQNRIDKLEKSGVITGYTALISTAGNQNLASVRALMNIELVSANTDKVKNLLLTEPSVCAIHTTNGRWDMVVELQATSLESLDKILGRIRAIPDITSSETNILLSSTRTKSSDLAS</sequence>
<dbReference type="InterPro" id="IPR000485">
    <property type="entry name" value="AsnC-type_HTH_dom"/>
</dbReference>
<dbReference type="InterPro" id="IPR011991">
    <property type="entry name" value="ArsR-like_HTH"/>
</dbReference>
<dbReference type="RefSeq" id="WP_284297986.1">
    <property type="nucleotide sequence ID" value="NZ_BSSV01000003.1"/>
</dbReference>
<dbReference type="Pfam" id="PF01037">
    <property type="entry name" value="AsnC_trans_reg"/>
    <property type="match status" value="1"/>
</dbReference>